<proteinExistence type="predicted"/>
<evidence type="ECO:0000256" key="1">
    <source>
        <dbReference type="SAM" id="MobiDB-lite"/>
    </source>
</evidence>
<dbReference type="HOGENOM" id="CLU_556798_0_0_1"/>
<keyword evidence="2" id="KW-0472">Membrane</keyword>
<dbReference type="Proteomes" id="UP000016923">
    <property type="component" value="Unassembled WGS sequence"/>
</dbReference>
<evidence type="ECO:0000313" key="3">
    <source>
        <dbReference type="EMBL" id="EPE03054.1"/>
    </source>
</evidence>
<organism evidence="3 4">
    <name type="scientific">Ophiostoma piceae (strain UAMH 11346)</name>
    <name type="common">Sap stain fungus</name>
    <dbReference type="NCBI Taxonomy" id="1262450"/>
    <lineage>
        <taxon>Eukaryota</taxon>
        <taxon>Fungi</taxon>
        <taxon>Dikarya</taxon>
        <taxon>Ascomycota</taxon>
        <taxon>Pezizomycotina</taxon>
        <taxon>Sordariomycetes</taxon>
        <taxon>Sordariomycetidae</taxon>
        <taxon>Ophiostomatales</taxon>
        <taxon>Ophiostomataceae</taxon>
        <taxon>Ophiostoma</taxon>
    </lineage>
</organism>
<dbReference type="EMBL" id="KE148171">
    <property type="protein sequence ID" value="EPE03054.1"/>
    <property type="molecule type" value="Genomic_DNA"/>
</dbReference>
<dbReference type="VEuPathDB" id="FungiDB:F503_08668"/>
<name>S3BP67_OPHP1</name>
<keyword evidence="4" id="KW-1185">Reference proteome</keyword>
<feature type="compositionally biased region" description="Polar residues" evidence="1">
    <location>
        <begin position="32"/>
        <end position="48"/>
    </location>
</feature>
<dbReference type="eggNOG" id="ENOG502RFSH">
    <property type="taxonomic scope" value="Eukaryota"/>
</dbReference>
<dbReference type="AlphaFoldDB" id="S3BP67"/>
<sequence>MNGMELMAPAHSQFPSAHSSDLLLPAATASVENASRTNTSPAHSNQEPNLAPGLQLKISGIDELLASLIIDNGVGEPTEFHGIAGEQILHPITDDCKEIVLCIETQCRQIYDDPDVATANIAIELVETWNGVTRTAAALKKKKLDRFFKAQREHALHPMDPVYDHEGQTHYKWGAFRTQDRLRKDLEVAETCDTVLEATPALRSIIQDQRFLYCWRGFSSNRRYRSLSLNSDNGYMGRDYTASYIEDQAVSIVTTHLDRFRFKHVSMSVKCYLETASIMHHVRPLIKQTIGNSLADQEATDDSVHDYRALYIAKRVLAQQREALFEFSTSLDDIELNLGDERMFLLVLPRWTKVFPDWRNHLMHTEAHLAYLCHSLSRRPTASAPASRGDFAEVIELAKRLQSAVISYRTRLEMTCQVISILTGVVSADRSLQEADGVAKLSHLAFFFVPLGLVAALFSMDIALTPLLGNYSNSKTTISGYGLRHRLPPF</sequence>
<evidence type="ECO:0000256" key="2">
    <source>
        <dbReference type="SAM" id="Phobius"/>
    </source>
</evidence>
<feature type="region of interest" description="Disordered" evidence="1">
    <location>
        <begin position="32"/>
        <end position="51"/>
    </location>
</feature>
<accession>S3BP67</accession>
<keyword evidence="2" id="KW-1133">Transmembrane helix</keyword>
<keyword evidence="2" id="KW-0812">Transmembrane</keyword>
<protein>
    <submittedName>
        <fullName evidence="3">Uncharacterized protein</fullName>
    </submittedName>
</protein>
<gene>
    <name evidence="3" type="ORF">F503_08668</name>
</gene>
<evidence type="ECO:0000313" key="4">
    <source>
        <dbReference type="Proteomes" id="UP000016923"/>
    </source>
</evidence>
<feature type="transmembrane region" description="Helical" evidence="2">
    <location>
        <begin position="444"/>
        <end position="468"/>
    </location>
</feature>
<dbReference type="OrthoDB" id="3231000at2759"/>
<reference evidence="3 4" key="1">
    <citation type="journal article" date="2013" name="BMC Genomics">
        <title>The genome and transcriptome of the pine saprophyte Ophiostoma piceae, and a comparison with the bark beetle-associated pine pathogen Grosmannia clavigera.</title>
        <authorList>
            <person name="Haridas S."/>
            <person name="Wang Y."/>
            <person name="Lim L."/>
            <person name="Massoumi Alamouti S."/>
            <person name="Jackman S."/>
            <person name="Docking R."/>
            <person name="Robertson G."/>
            <person name="Birol I."/>
            <person name="Bohlmann J."/>
            <person name="Breuil C."/>
        </authorList>
    </citation>
    <scope>NUCLEOTIDE SEQUENCE [LARGE SCALE GENOMIC DNA]</scope>
    <source>
        <strain evidence="3 4">UAMH 11346</strain>
    </source>
</reference>